<name>A0AAD6MHM6_9ROSI</name>
<comment type="caution">
    <text evidence="2">The sequence shown here is derived from an EMBL/GenBank/DDBJ whole genome shotgun (WGS) entry which is preliminary data.</text>
</comment>
<accession>A0AAD6MHM6</accession>
<reference evidence="2" key="1">
    <citation type="journal article" date="2023" name="Mol. Ecol. Resour.">
        <title>Chromosome-level genome assembly of a triploid poplar Populus alba 'Berolinensis'.</title>
        <authorList>
            <person name="Chen S."/>
            <person name="Yu Y."/>
            <person name="Wang X."/>
            <person name="Wang S."/>
            <person name="Zhang T."/>
            <person name="Zhou Y."/>
            <person name="He R."/>
            <person name="Meng N."/>
            <person name="Wang Y."/>
            <person name="Liu W."/>
            <person name="Liu Z."/>
            <person name="Liu J."/>
            <person name="Guo Q."/>
            <person name="Huang H."/>
            <person name="Sederoff R.R."/>
            <person name="Wang G."/>
            <person name="Qu G."/>
            <person name="Chen S."/>
        </authorList>
    </citation>
    <scope>NUCLEOTIDE SEQUENCE</scope>
    <source>
        <strain evidence="2">SC-2020</strain>
    </source>
</reference>
<proteinExistence type="predicted"/>
<feature type="transmembrane region" description="Helical" evidence="1">
    <location>
        <begin position="126"/>
        <end position="144"/>
    </location>
</feature>
<keyword evidence="1" id="KW-0472">Membrane</keyword>
<feature type="transmembrane region" description="Helical" evidence="1">
    <location>
        <begin position="66"/>
        <end position="87"/>
    </location>
</feature>
<dbReference type="Proteomes" id="UP001164929">
    <property type="component" value="Chromosome 9"/>
</dbReference>
<dbReference type="AlphaFoldDB" id="A0AAD6MHM6"/>
<keyword evidence="3" id="KW-1185">Reference proteome</keyword>
<feature type="transmembrane region" description="Helical" evidence="1">
    <location>
        <begin position="33"/>
        <end position="54"/>
    </location>
</feature>
<protein>
    <submittedName>
        <fullName evidence="2">Uncharacterized protein</fullName>
    </submittedName>
</protein>
<keyword evidence="1" id="KW-0812">Transmembrane</keyword>
<organism evidence="2 3">
    <name type="scientific">Populus alba x Populus x berolinensis</name>
    <dbReference type="NCBI Taxonomy" id="444605"/>
    <lineage>
        <taxon>Eukaryota</taxon>
        <taxon>Viridiplantae</taxon>
        <taxon>Streptophyta</taxon>
        <taxon>Embryophyta</taxon>
        <taxon>Tracheophyta</taxon>
        <taxon>Spermatophyta</taxon>
        <taxon>Magnoliopsida</taxon>
        <taxon>eudicotyledons</taxon>
        <taxon>Gunneridae</taxon>
        <taxon>Pentapetalae</taxon>
        <taxon>rosids</taxon>
        <taxon>fabids</taxon>
        <taxon>Malpighiales</taxon>
        <taxon>Salicaceae</taxon>
        <taxon>Saliceae</taxon>
        <taxon>Populus</taxon>
    </lineage>
</organism>
<keyword evidence="1" id="KW-1133">Transmembrane helix</keyword>
<evidence type="ECO:0000313" key="3">
    <source>
        <dbReference type="Proteomes" id="UP001164929"/>
    </source>
</evidence>
<evidence type="ECO:0000256" key="1">
    <source>
        <dbReference type="SAM" id="Phobius"/>
    </source>
</evidence>
<sequence length="146" mass="17166">MSLILPLVFFFFNSFYSVPFFFFVLYCPPSLPLYWFRSSIFFFFFVCVSFLICCSKGESRGGWYTWRQSWCLCVGWPVLSSLCFYFPFAYSPIFLPFHLLCVSFTPCVMCVHFVFVSCSCFCLSSVYPQGYFCFISLCFCSSFVPR</sequence>
<evidence type="ECO:0000313" key="2">
    <source>
        <dbReference type="EMBL" id="KAJ6985334.1"/>
    </source>
</evidence>
<gene>
    <name evidence="2" type="ORF">NC653_023334</name>
</gene>
<feature type="transmembrane region" description="Helical" evidence="1">
    <location>
        <begin position="93"/>
        <end position="114"/>
    </location>
</feature>
<dbReference type="EMBL" id="JAQIZT010000009">
    <property type="protein sequence ID" value="KAJ6985334.1"/>
    <property type="molecule type" value="Genomic_DNA"/>
</dbReference>